<proteinExistence type="inferred from homology"/>
<comment type="cofactor">
    <cofactor evidence="1">
        <name>Zn(2+)</name>
        <dbReference type="ChEBI" id="CHEBI:29105"/>
    </cofactor>
</comment>
<dbReference type="InterPro" id="IPR048024">
    <property type="entry name" value="Fxna-like_M28_dom"/>
</dbReference>
<feature type="transmembrane region" description="Helical" evidence="15">
    <location>
        <begin position="387"/>
        <end position="407"/>
    </location>
</feature>
<dbReference type="Pfam" id="PF22248">
    <property type="entry name" value="ERMP1_C"/>
    <property type="match status" value="1"/>
</dbReference>
<evidence type="ECO:0000256" key="9">
    <source>
        <dbReference type="ARBA" id="ARBA00022833"/>
    </source>
</evidence>
<feature type="transmembrane region" description="Helical" evidence="15">
    <location>
        <begin position="529"/>
        <end position="548"/>
    </location>
</feature>
<feature type="transmembrane region" description="Helical" evidence="15">
    <location>
        <begin position="37"/>
        <end position="56"/>
    </location>
</feature>
<comment type="similarity">
    <text evidence="3">Belongs to the peptidase M28 family.</text>
</comment>
<dbReference type="CDD" id="cd03875">
    <property type="entry name" value="M28_Fxna_like"/>
    <property type="match status" value="1"/>
</dbReference>
<keyword evidence="9" id="KW-0862">Zinc</keyword>
<evidence type="ECO:0000256" key="12">
    <source>
        <dbReference type="ARBA" id="ARBA00023136"/>
    </source>
</evidence>
<keyword evidence="5 15" id="KW-0812">Transmembrane</keyword>
<dbReference type="AlphaFoldDB" id="A0A914Y3X9"/>
<dbReference type="GO" id="GO:0005789">
    <property type="term" value="C:endoplasmic reticulum membrane"/>
    <property type="evidence" value="ECO:0007669"/>
    <property type="project" value="UniProtKB-SubCell"/>
</dbReference>
<evidence type="ECO:0000259" key="16">
    <source>
        <dbReference type="Pfam" id="PF04389"/>
    </source>
</evidence>
<keyword evidence="4" id="KW-0645">Protease</keyword>
<dbReference type="FunFam" id="3.40.630.10:FF:000008">
    <property type="entry name" value="Endoplasmic reticulum metallopeptidase 1"/>
    <property type="match status" value="1"/>
</dbReference>
<evidence type="ECO:0000256" key="11">
    <source>
        <dbReference type="ARBA" id="ARBA00023049"/>
    </source>
</evidence>
<keyword evidence="11" id="KW-0482">Metalloprotease</keyword>
<keyword evidence="12 15" id="KW-0472">Membrane</keyword>
<name>A0A914Y3X9_9BILA</name>
<dbReference type="PANTHER" id="PTHR12147:SF11">
    <property type="entry name" value="ENDOPLASMIC RETICULUM METALLOPEPTIDASE 1-B-RELATED"/>
    <property type="match status" value="1"/>
</dbReference>
<dbReference type="InterPro" id="IPR007484">
    <property type="entry name" value="Peptidase_M28"/>
</dbReference>
<keyword evidence="7" id="KW-0378">Hydrolase</keyword>
<keyword evidence="6" id="KW-0479">Metal-binding</keyword>
<keyword evidence="18" id="KW-1185">Reference proteome</keyword>
<dbReference type="WBParaSite" id="PSU_v2.g12459.t1">
    <property type="protein sequence ID" value="PSU_v2.g12459.t1"/>
    <property type="gene ID" value="PSU_v2.g12459"/>
</dbReference>
<dbReference type="Pfam" id="PF04389">
    <property type="entry name" value="Peptidase_M28"/>
    <property type="match status" value="1"/>
</dbReference>
<feature type="transmembrane region" description="Helical" evidence="15">
    <location>
        <begin position="602"/>
        <end position="622"/>
    </location>
</feature>
<feature type="domain" description="Endoplasmic reticulum metallopeptidase 1-like C-terminal" evidence="17">
    <location>
        <begin position="629"/>
        <end position="833"/>
    </location>
</feature>
<dbReference type="Gene3D" id="3.40.630.10">
    <property type="entry name" value="Zn peptidases"/>
    <property type="match status" value="1"/>
</dbReference>
<evidence type="ECO:0000256" key="6">
    <source>
        <dbReference type="ARBA" id="ARBA00022723"/>
    </source>
</evidence>
<feature type="domain" description="Peptidase M28" evidence="16">
    <location>
        <begin position="154"/>
        <end position="353"/>
    </location>
</feature>
<dbReference type="GO" id="GO:0006508">
    <property type="term" value="P:proteolysis"/>
    <property type="evidence" value="ECO:0007669"/>
    <property type="project" value="UniProtKB-KW"/>
</dbReference>
<feature type="transmembrane region" description="Helical" evidence="15">
    <location>
        <begin position="495"/>
        <end position="517"/>
    </location>
</feature>
<dbReference type="SUPFAM" id="SSF53187">
    <property type="entry name" value="Zn-dependent exopeptidases"/>
    <property type="match status" value="1"/>
</dbReference>
<evidence type="ECO:0000256" key="2">
    <source>
        <dbReference type="ARBA" id="ARBA00004477"/>
    </source>
</evidence>
<evidence type="ECO:0000256" key="5">
    <source>
        <dbReference type="ARBA" id="ARBA00022692"/>
    </source>
</evidence>
<evidence type="ECO:0000256" key="14">
    <source>
        <dbReference type="ARBA" id="ARBA00078796"/>
    </source>
</evidence>
<keyword evidence="8" id="KW-0256">Endoplasmic reticulum</keyword>
<protein>
    <recommendedName>
        <fullName evidence="14">FXNA-like protease</fullName>
    </recommendedName>
</protein>
<dbReference type="GO" id="GO:0008235">
    <property type="term" value="F:metalloexopeptidase activity"/>
    <property type="evidence" value="ECO:0007669"/>
    <property type="project" value="InterPro"/>
</dbReference>
<dbReference type="InterPro" id="IPR053973">
    <property type="entry name" value="ERMP1-like_C"/>
</dbReference>
<evidence type="ECO:0000259" key="17">
    <source>
        <dbReference type="Pfam" id="PF22248"/>
    </source>
</evidence>
<accession>A0A914Y3X9</accession>
<dbReference type="Proteomes" id="UP000887577">
    <property type="component" value="Unplaced"/>
</dbReference>
<dbReference type="InterPro" id="IPR045175">
    <property type="entry name" value="M28_fam"/>
</dbReference>
<reference evidence="19" key="1">
    <citation type="submission" date="2022-11" db="UniProtKB">
        <authorList>
            <consortium name="WormBaseParasite"/>
        </authorList>
    </citation>
    <scope>IDENTIFICATION</scope>
</reference>
<keyword evidence="10 15" id="KW-1133">Transmembrane helix</keyword>
<sequence length="862" mass="98183">MNRRRNVPSSAKSDSHQQIYTSLNTKPKNVSTQLSPFHWLAFICVIIGLFIFAHLCHIHLPKPLEPNYDNSQFSEIRITPILHALSNLGPKPFGASGADRAVEMLQDEVRALKKIVDKGKNKLDIEMQYPSSCFSVPKFDVDGFGMCYKNVSNLIVRLTPKQKLPTKTKDEGALLLNCHFDSWPTSPAGSDDLASCVILLELIHILGDPNAPPLKHDLIFLFNGAEEAGLLASHGFITQHNERHRIKGFVNLEASGSGGREILFQSGPFSQWMLDAYLNAAPYPHCSVIGQEVFQSGIVPSDTDFRIFRDHGKISGLDFAFAQNAYWWHTEFDEARRITKGSIQRAGENVLATLRYLLSQDSFAAADNTKSSIFVFFDFLGITTISYSYVTAWIFNVIAAVAVFITIKRRKTDFDTYKSVSKKYFGAKLLWLTKHSAVFSLMVIPVAYLSFAGFSFIINYSNDLQKSIPFAWSFFDIHNIIFLIILWIITSLKSASGFLFFVMLIPTIFDAIIRTISPSSSQTFSPSHHAYLILPTFLPGILTIYYMLEVTLSTFIPILGRSKGDTDFLVLIISIYSIFSTMFSIIPLLAFTNKKGLHYMRIIGFVITVIFLLDTVIFVKPYRYNDEYPTTRRTQFYHVRNRLITQNSTLIEEYQQLLAIAQDNRKVYDIPFVGSDAEFKEINCDGKGRYCNLPFFFPTPDRLGKNMIRAKRIQDDSLDFYEAKIELKSKVLDNHGRLRYEFLFKGSDQMSVIYEHPETAKSIGWRLINSPSKEFVSNSSFIFLSCGGENCGEWNIEIIFENMEKSESIEVMVSSHTLHGPKMYSNTLKKMHENIRKNREKGDWKWAMTASSWTVDLLKQSF</sequence>
<comment type="subcellular location">
    <subcellularLocation>
        <location evidence="2">Endoplasmic reticulum membrane</location>
        <topology evidence="2">Multi-pass membrane protein</topology>
    </subcellularLocation>
</comment>
<dbReference type="GO" id="GO:0046872">
    <property type="term" value="F:metal ion binding"/>
    <property type="evidence" value="ECO:0007669"/>
    <property type="project" value="UniProtKB-KW"/>
</dbReference>
<feature type="transmembrane region" description="Helical" evidence="15">
    <location>
        <begin position="437"/>
        <end position="458"/>
    </location>
</feature>
<evidence type="ECO:0000256" key="8">
    <source>
        <dbReference type="ARBA" id="ARBA00022824"/>
    </source>
</evidence>
<evidence type="ECO:0000313" key="19">
    <source>
        <dbReference type="WBParaSite" id="PSU_v2.g12459.t1"/>
    </source>
</evidence>
<evidence type="ECO:0000256" key="13">
    <source>
        <dbReference type="ARBA" id="ARBA00023180"/>
    </source>
</evidence>
<evidence type="ECO:0000256" key="7">
    <source>
        <dbReference type="ARBA" id="ARBA00022801"/>
    </source>
</evidence>
<feature type="transmembrane region" description="Helical" evidence="15">
    <location>
        <begin position="568"/>
        <end position="590"/>
    </location>
</feature>
<organism evidence="18 19">
    <name type="scientific">Panagrolaimus superbus</name>
    <dbReference type="NCBI Taxonomy" id="310955"/>
    <lineage>
        <taxon>Eukaryota</taxon>
        <taxon>Metazoa</taxon>
        <taxon>Ecdysozoa</taxon>
        <taxon>Nematoda</taxon>
        <taxon>Chromadorea</taxon>
        <taxon>Rhabditida</taxon>
        <taxon>Tylenchina</taxon>
        <taxon>Panagrolaimomorpha</taxon>
        <taxon>Panagrolaimoidea</taxon>
        <taxon>Panagrolaimidae</taxon>
        <taxon>Panagrolaimus</taxon>
    </lineage>
</organism>
<dbReference type="PANTHER" id="PTHR12147">
    <property type="entry name" value="METALLOPEPTIDASE M28 FAMILY MEMBER"/>
    <property type="match status" value="1"/>
</dbReference>
<evidence type="ECO:0000313" key="18">
    <source>
        <dbReference type="Proteomes" id="UP000887577"/>
    </source>
</evidence>
<feature type="transmembrane region" description="Helical" evidence="15">
    <location>
        <begin position="470"/>
        <end position="489"/>
    </location>
</feature>
<evidence type="ECO:0000256" key="1">
    <source>
        <dbReference type="ARBA" id="ARBA00001947"/>
    </source>
</evidence>
<evidence type="ECO:0000256" key="15">
    <source>
        <dbReference type="SAM" id="Phobius"/>
    </source>
</evidence>
<evidence type="ECO:0000256" key="10">
    <source>
        <dbReference type="ARBA" id="ARBA00022989"/>
    </source>
</evidence>
<keyword evidence="13" id="KW-0325">Glycoprotein</keyword>
<evidence type="ECO:0000256" key="4">
    <source>
        <dbReference type="ARBA" id="ARBA00022670"/>
    </source>
</evidence>
<evidence type="ECO:0000256" key="3">
    <source>
        <dbReference type="ARBA" id="ARBA00010918"/>
    </source>
</evidence>